<dbReference type="InParanoid" id="A0A0C3D8Z7"/>
<accession>A0A0C3D8Z7</accession>
<proteinExistence type="predicted"/>
<dbReference type="EMBL" id="KN822206">
    <property type="protein sequence ID" value="KIM52581.1"/>
    <property type="molecule type" value="Genomic_DNA"/>
</dbReference>
<gene>
    <name evidence="1" type="ORF">SCLCIDRAFT_32539</name>
</gene>
<evidence type="ECO:0000313" key="2">
    <source>
        <dbReference type="Proteomes" id="UP000053989"/>
    </source>
</evidence>
<sequence length="95" mass="10813">MAGIQWRGRWDVIWDRGDERELEVKVVEDSVVDGGKVLEFELGVPGTEPFKERDFVVVEERPFENVGNPLTLLCVRQQVVDMTGNDGLTTPQVFH</sequence>
<reference evidence="1 2" key="1">
    <citation type="submission" date="2014-04" db="EMBL/GenBank/DDBJ databases">
        <authorList>
            <consortium name="DOE Joint Genome Institute"/>
            <person name="Kuo A."/>
            <person name="Kohler A."/>
            <person name="Nagy L.G."/>
            <person name="Floudas D."/>
            <person name="Copeland A."/>
            <person name="Barry K.W."/>
            <person name="Cichocki N."/>
            <person name="Veneault-Fourrey C."/>
            <person name="LaButti K."/>
            <person name="Lindquist E.A."/>
            <person name="Lipzen A."/>
            <person name="Lundell T."/>
            <person name="Morin E."/>
            <person name="Murat C."/>
            <person name="Sun H."/>
            <person name="Tunlid A."/>
            <person name="Henrissat B."/>
            <person name="Grigoriev I.V."/>
            <person name="Hibbett D.S."/>
            <person name="Martin F."/>
            <person name="Nordberg H.P."/>
            <person name="Cantor M.N."/>
            <person name="Hua S.X."/>
        </authorList>
    </citation>
    <scope>NUCLEOTIDE SEQUENCE [LARGE SCALE GENOMIC DNA]</scope>
    <source>
        <strain evidence="1 2">Foug A</strain>
    </source>
</reference>
<dbReference type="AlphaFoldDB" id="A0A0C3D8Z7"/>
<dbReference type="HOGENOM" id="CLU_2374026_0_0_1"/>
<protein>
    <submittedName>
        <fullName evidence="1">Uncharacterized protein</fullName>
    </submittedName>
</protein>
<evidence type="ECO:0000313" key="1">
    <source>
        <dbReference type="EMBL" id="KIM52581.1"/>
    </source>
</evidence>
<reference evidence="2" key="2">
    <citation type="submission" date="2015-01" db="EMBL/GenBank/DDBJ databases">
        <title>Evolutionary Origins and Diversification of the Mycorrhizal Mutualists.</title>
        <authorList>
            <consortium name="DOE Joint Genome Institute"/>
            <consortium name="Mycorrhizal Genomics Consortium"/>
            <person name="Kohler A."/>
            <person name="Kuo A."/>
            <person name="Nagy L.G."/>
            <person name="Floudas D."/>
            <person name="Copeland A."/>
            <person name="Barry K.W."/>
            <person name="Cichocki N."/>
            <person name="Veneault-Fourrey C."/>
            <person name="LaButti K."/>
            <person name="Lindquist E.A."/>
            <person name="Lipzen A."/>
            <person name="Lundell T."/>
            <person name="Morin E."/>
            <person name="Murat C."/>
            <person name="Riley R."/>
            <person name="Ohm R."/>
            <person name="Sun H."/>
            <person name="Tunlid A."/>
            <person name="Henrissat B."/>
            <person name="Grigoriev I.V."/>
            <person name="Hibbett D.S."/>
            <person name="Martin F."/>
        </authorList>
    </citation>
    <scope>NUCLEOTIDE SEQUENCE [LARGE SCALE GENOMIC DNA]</scope>
    <source>
        <strain evidence="2">Foug A</strain>
    </source>
</reference>
<organism evidence="1 2">
    <name type="scientific">Scleroderma citrinum Foug A</name>
    <dbReference type="NCBI Taxonomy" id="1036808"/>
    <lineage>
        <taxon>Eukaryota</taxon>
        <taxon>Fungi</taxon>
        <taxon>Dikarya</taxon>
        <taxon>Basidiomycota</taxon>
        <taxon>Agaricomycotina</taxon>
        <taxon>Agaricomycetes</taxon>
        <taxon>Agaricomycetidae</taxon>
        <taxon>Boletales</taxon>
        <taxon>Sclerodermatineae</taxon>
        <taxon>Sclerodermataceae</taxon>
        <taxon>Scleroderma</taxon>
    </lineage>
</organism>
<keyword evidence="2" id="KW-1185">Reference proteome</keyword>
<name>A0A0C3D8Z7_9AGAM</name>
<dbReference type="Proteomes" id="UP000053989">
    <property type="component" value="Unassembled WGS sequence"/>
</dbReference>